<organism evidence="2 3">
    <name type="scientific">Chrysodeixis includens</name>
    <name type="common">Soybean looper</name>
    <name type="synonym">Pseudoplusia includens</name>
    <dbReference type="NCBI Taxonomy" id="689277"/>
    <lineage>
        <taxon>Eukaryota</taxon>
        <taxon>Metazoa</taxon>
        <taxon>Ecdysozoa</taxon>
        <taxon>Arthropoda</taxon>
        <taxon>Hexapoda</taxon>
        <taxon>Insecta</taxon>
        <taxon>Pterygota</taxon>
        <taxon>Neoptera</taxon>
        <taxon>Endopterygota</taxon>
        <taxon>Lepidoptera</taxon>
        <taxon>Glossata</taxon>
        <taxon>Ditrysia</taxon>
        <taxon>Noctuoidea</taxon>
        <taxon>Noctuidae</taxon>
        <taxon>Plusiinae</taxon>
        <taxon>Chrysodeixis</taxon>
    </lineage>
</organism>
<feature type="compositionally biased region" description="Acidic residues" evidence="1">
    <location>
        <begin position="96"/>
        <end position="106"/>
    </location>
</feature>
<feature type="compositionally biased region" description="Basic residues" evidence="1">
    <location>
        <begin position="1"/>
        <end position="11"/>
    </location>
</feature>
<evidence type="ECO:0000313" key="2">
    <source>
        <dbReference type="EMBL" id="CAH0577827.1"/>
    </source>
</evidence>
<keyword evidence="3" id="KW-1185">Reference proteome</keyword>
<feature type="compositionally biased region" description="Acidic residues" evidence="1">
    <location>
        <begin position="18"/>
        <end position="28"/>
    </location>
</feature>
<feature type="region of interest" description="Disordered" evidence="1">
    <location>
        <begin position="1"/>
        <end position="154"/>
    </location>
</feature>
<reference evidence="2" key="1">
    <citation type="submission" date="2021-12" db="EMBL/GenBank/DDBJ databases">
        <authorList>
            <person name="King R."/>
        </authorList>
    </citation>
    <scope>NUCLEOTIDE SEQUENCE</scope>
</reference>
<gene>
    <name evidence="2" type="ORF">CINC_LOCUS209</name>
</gene>
<dbReference type="AlphaFoldDB" id="A0A9P0BG71"/>
<sequence>MDDRAQKRKLPPPHQDSSETDTSSDDDGPPAARRCAMEEDLHLQHALLNLEDEDDDEPDPPADEDQEEDIDENEDEDDEDDLRRNLDRQHYRENDSDSEDDLDELDPFSSSENLFGGDEDGEDHAIPPYGDAGEEMRDALSDDNHTSSEEDNPQYWIDKAQGVYRVTDEGAHLISPYLLRALQQSIANITGVRPIGVPVNGTVQEITDMLEGIENPRNEQFIASLRQMGPDSSRFLRGYRCEVIRTNIRRTAERIARMEDNPDGYLTPHERRLRDAGFLQNALPRLRVRGPNWPFD</sequence>
<evidence type="ECO:0000256" key="1">
    <source>
        <dbReference type="SAM" id="MobiDB-lite"/>
    </source>
</evidence>
<feature type="compositionally biased region" description="Basic and acidic residues" evidence="1">
    <location>
        <begin position="134"/>
        <end position="148"/>
    </location>
</feature>
<dbReference type="EMBL" id="LR824004">
    <property type="protein sequence ID" value="CAH0577827.1"/>
    <property type="molecule type" value="Genomic_DNA"/>
</dbReference>
<evidence type="ECO:0000313" key="3">
    <source>
        <dbReference type="Proteomes" id="UP001154114"/>
    </source>
</evidence>
<feature type="compositionally biased region" description="Basic and acidic residues" evidence="1">
    <location>
        <begin position="81"/>
        <end position="95"/>
    </location>
</feature>
<feature type="compositionally biased region" description="Acidic residues" evidence="1">
    <location>
        <begin position="50"/>
        <end position="80"/>
    </location>
</feature>
<dbReference type="OrthoDB" id="10607496at2759"/>
<accession>A0A9P0BG71</accession>
<name>A0A9P0BG71_CHRIL</name>
<dbReference type="Proteomes" id="UP001154114">
    <property type="component" value="Chromosome 1"/>
</dbReference>
<protein>
    <submittedName>
        <fullName evidence="2">Uncharacterized protein</fullName>
    </submittedName>
</protein>
<proteinExistence type="predicted"/>